<dbReference type="SMART" id="SM00357">
    <property type="entry name" value="CSP"/>
    <property type="match status" value="1"/>
</dbReference>
<dbReference type="Pfam" id="PF00313">
    <property type="entry name" value="CSD"/>
    <property type="match status" value="1"/>
</dbReference>
<keyword evidence="2" id="KW-0963">Cytoplasm</keyword>
<proteinExistence type="predicted"/>
<keyword evidence="5" id="KW-1185">Reference proteome</keyword>
<evidence type="ECO:0000313" key="5">
    <source>
        <dbReference type="Proteomes" id="UP001569428"/>
    </source>
</evidence>
<evidence type="ECO:0000259" key="3">
    <source>
        <dbReference type="PROSITE" id="PS51857"/>
    </source>
</evidence>
<gene>
    <name evidence="4" type="ORF">ACCI49_00410</name>
</gene>
<evidence type="ECO:0000313" key="4">
    <source>
        <dbReference type="EMBL" id="MFA0809364.1"/>
    </source>
</evidence>
<dbReference type="InterPro" id="IPR012340">
    <property type="entry name" value="NA-bd_OB-fold"/>
</dbReference>
<dbReference type="RefSeq" id="WP_371836985.1">
    <property type="nucleotide sequence ID" value="NZ_JBGMEK010000001.1"/>
</dbReference>
<dbReference type="PIRSF" id="PIRSF002599">
    <property type="entry name" value="Cold_shock_A"/>
    <property type="match status" value="1"/>
</dbReference>
<dbReference type="Gene3D" id="2.40.50.140">
    <property type="entry name" value="Nucleic acid-binding proteins"/>
    <property type="match status" value="1"/>
</dbReference>
<comment type="caution">
    <text evidence="4">The sequence shown here is derived from an EMBL/GenBank/DDBJ whole genome shotgun (WGS) entry which is preliminary data.</text>
</comment>
<dbReference type="EMBL" id="JBGMEK010000001">
    <property type="protein sequence ID" value="MFA0809364.1"/>
    <property type="molecule type" value="Genomic_DNA"/>
</dbReference>
<comment type="subcellular location">
    <subcellularLocation>
        <location evidence="1">Cytoplasm</location>
    </subcellularLocation>
</comment>
<accession>A0ABV4NUC9</accession>
<dbReference type="SUPFAM" id="SSF50249">
    <property type="entry name" value="Nucleic acid-binding proteins"/>
    <property type="match status" value="1"/>
</dbReference>
<dbReference type="InterPro" id="IPR011129">
    <property type="entry name" value="CSD"/>
</dbReference>
<evidence type="ECO:0000256" key="1">
    <source>
        <dbReference type="ARBA" id="ARBA00004496"/>
    </source>
</evidence>
<protein>
    <submittedName>
        <fullName evidence="4">Cold-shock protein</fullName>
    </submittedName>
</protein>
<reference evidence="4 5" key="1">
    <citation type="submission" date="2024-08" db="EMBL/GenBank/DDBJ databases">
        <authorList>
            <person name="Ishaq N."/>
        </authorList>
    </citation>
    <scope>NUCLEOTIDE SEQUENCE [LARGE SCALE GENOMIC DNA]</scope>
    <source>
        <strain evidence="4 5">DSM 18651</strain>
    </source>
</reference>
<dbReference type="InterPro" id="IPR012156">
    <property type="entry name" value="Cold_shock_CspA"/>
</dbReference>
<feature type="domain" description="CSD" evidence="3">
    <location>
        <begin position="1"/>
        <end position="62"/>
    </location>
</feature>
<evidence type="ECO:0000256" key="2">
    <source>
        <dbReference type="ARBA" id="ARBA00022490"/>
    </source>
</evidence>
<name>A0ABV4NUC9_9GAMM</name>
<sequence length="83" mass="9201">MQAVVKMWIRSKGYGFLENGNGPDVFVRKAELQNCHYLKPGAVVNFECHASDRGLVAKNVTIEKFPSQGFSEYGKPAHIGVMT</sequence>
<organism evidence="4 5">
    <name type="scientific">Microbulbifer epialgicus</name>
    <dbReference type="NCBI Taxonomy" id="393907"/>
    <lineage>
        <taxon>Bacteria</taxon>
        <taxon>Pseudomonadati</taxon>
        <taxon>Pseudomonadota</taxon>
        <taxon>Gammaproteobacteria</taxon>
        <taxon>Cellvibrionales</taxon>
        <taxon>Microbulbiferaceae</taxon>
        <taxon>Microbulbifer</taxon>
    </lineage>
</organism>
<dbReference type="PROSITE" id="PS51857">
    <property type="entry name" value="CSD_2"/>
    <property type="match status" value="1"/>
</dbReference>
<dbReference type="Proteomes" id="UP001569428">
    <property type="component" value="Unassembled WGS sequence"/>
</dbReference>
<dbReference type="InterPro" id="IPR002059">
    <property type="entry name" value="CSP_DNA-bd"/>
</dbReference>